<dbReference type="PROSITE" id="PS51752">
    <property type="entry name" value="JACALIN_LECTIN"/>
    <property type="match status" value="1"/>
</dbReference>
<dbReference type="GO" id="GO:0030246">
    <property type="term" value="F:carbohydrate binding"/>
    <property type="evidence" value="ECO:0007669"/>
    <property type="project" value="UniProtKB-KW"/>
</dbReference>
<dbReference type="Pfam" id="PF01419">
    <property type="entry name" value="Jacalin"/>
    <property type="match status" value="1"/>
</dbReference>
<dbReference type="SUPFAM" id="SSF51101">
    <property type="entry name" value="Mannose-binding lectins"/>
    <property type="match status" value="1"/>
</dbReference>
<dbReference type="EMBL" id="PKPP01002113">
    <property type="protein sequence ID" value="PWA77543.1"/>
    <property type="molecule type" value="Genomic_DNA"/>
</dbReference>
<evidence type="ECO:0000259" key="3">
    <source>
        <dbReference type="PROSITE" id="PS51752"/>
    </source>
</evidence>
<dbReference type="AlphaFoldDB" id="A0A2U1NVJ0"/>
<organism evidence="4 5">
    <name type="scientific">Artemisia annua</name>
    <name type="common">Sweet wormwood</name>
    <dbReference type="NCBI Taxonomy" id="35608"/>
    <lineage>
        <taxon>Eukaryota</taxon>
        <taxon>Viridiplantae</taxon>
        <taxon>Streptophyta</taxon>
        <taxon>Embryophyta</taxon>
        <taxon>Tracheophyta</taxon>
        <taxon>Spermatophyta</taxon>
        <taxon>Magnoliopsida</taxon>
        <taxon>eudicotyledons</taxon>
        <taxon>Gunneridae</taxon>
        <taxon>Pentapetalae</taxon>
        <taxon>asterids</taxon>
        <taxon>campanulids</taxon>
        <taxon>Asterales</taxon>
        <taxon>Asteraceae</taxon>
        <taxon>Asteroideae</taxon>
        <taxon>Anthemideae</taxon>
        <taxon>Artemisiinae</taxon>
        <taxon>Artemisia</taxon>
    </lineage>
</organism>
<proteinExistence type="inferred from homology"/>
<evidence type="ECO:0000256" key="2">
    <source>
        <dbReference type="ARBA" id="ARBA00022734"/>
    </source>
</evidence>
<reference evidence="4 5" key="1">
    <citation type="journal article" date="2018" name="Mol. Plant">
        <title>The genome of Artemisia annua provides insight into the evolution of Asteraceae family and artemisinin biosynthesis.</title>
        <authorList>
            <person name="Shen Q."/>
            <person name="Zhang L."/>
            <person name="Liao Z."/>
            <person name="Wang S."/>
            <person name="Yan T."/>
            <person name="Shi P."/>
            <person name="Liu M."/>
            <person name="Fu X."/>
            <person name="Pan Q."/>
            <person name="Wang Y."/>
            <person name="Lv Z."/>
            <person name="Lu X."/>
            <person name="Zhang F."/>
            <person name="Jiang W."/>
            <person name="Ma Y."/>
            <person name="Chen M."/>
            <person name="Hao X."/>
            <person name="Li L."/>
            <person name="Tang Y."/>
            <person name="Lv G."/>
            <person name="Zhou Y."/>
            <person name="Sun X."/>
            <person name="Brodelius P.E."/>
            <person name="Rose J.K.C."/>
            <person name="Tang K."/>
        </authorList>
    </citation>
    <scope>NUCLEOTIDE SEQUENCE [LARGE SCALE GENOMIC DNA]</scope>
    <source>
        <strain evidence="5">cv. Huhao1</strain>
        <tissue evidence="4">Leaf</tissue>
    </source>
</reference>
<dbReference type="PANTHER" id="PTHR47293">
    <property type="entry name" value="JACALIN-RELATED LECTIN 3"/>
    <property type="match status" value="1"/>
</dbReference>
<dbReference type="SMART" id="SM00915">
    <property type="entry name" value="Jacalin"/>
    <property type="match status" value="1"/>
</dbReference>
<dbReference type="InterPro" id="IPR036404">
    <property type="entry name" value="Jacalin-like_lectin_dom_sf"/>
</dbReference>
<evidence type="ECO:0000313" key="4">
    <source>
        <dbReference type="EMBL" id="PWA77543.1"/>
    </source>
</evidence>
<keyword evidence="5" id="KW-1185">Reference proteome</keyword>
<dbReference type="OrthoDB" id="581739at2759"/>
<name>A0A2U1NVJ0_ARTAN</name>
<dbReference type="Proteomes" id="UP000245207">
    <property type="component" value="Unassembled WGS sequence"/>
</dbReference>
<evidence type="ECO:0000313" key="5">
    <source>
        <dbReference type="Proteomes" id="UP000245207"/>
    </source>
</evidence>
<evidence type="ECO:0000256" key="1">
    <source>
        <dbReference type="ARBA" id="ARBA00006568"/>
    </source>
</evidence>
<protein>
    <submittedName>
        <fullName evidence="4">Jacalin-like lectin domain-containing protein</fullName>
    </submittedName>
</protein>
<sequence>MEEMVKLGPNQVYGRIWSEKGKSKIVQILISYEEHAIKSIQFIYVLNGNLCHSELYGERHISSFSTVTFDYPSEFLTSVSVEYYCPNSMYPDKDLKLLTIAFGTNKRDFGPFGKKPDRHTKGFPVFTPVQRPRKFRYEFEHKSCFGGFHGTVLNGYVHSVGVYIKPVKSLSELKTEEG</sequence>
<feature type="domain" description="Jacalin-type lectin" evidence="3">
    <location>
        <begin position="1"/>
        <end position="166"/>
    </location>
</feature>
<dbReference type="Gene3D" id="2.100.10.30">
    <property type="entry name" value="Jacalin-like lectin domain"/>
    <property type="match status" value="1"/>
</dbReference>
<dbReference type="InterPro" id="IPR001229">
    <property type="entry name" value="Jacalin-like_lectin_dom"/>
</dbReference>
<accession>A0A2U1NVJ0</accession>
<dbReference type="PANTHER" id="PTHR47293:SF70">
    <property type="entry name" value="JACALIN-RELATED LECTIN 24-RELATED"/>
    <property type="match status" value="1"/>
</dbReference>
<gene>
    <name evidence="4" type="ORF">CTI12_AA223090</name>
</gene>
<comment type="caution">
    <text evidence="4">The sequence shown here is derived from an EMBL/GenBank/DDBJ whole genome shotgun (WGS) entry which is preliminary data.</text>
</comment>
<comment type="similarity">
    <text evidence="1">Belongs to the jacalin lectin family.</text>
</comment>
<keyword evidence="2 4" id="KW-0430">Lectin</keyword>